<dbReference type="Proteomes" id="UP000198851">
    <property type="component" value="Unassembled WGS sequence"/>
</dbReference>
<organism evidence="1 2">
    <name type="scientific">Shimia haliotis</name>
    <dbReference type="NCBI Taxonomy" id="1280847"/>
    <lineage>
        <taxon>Bacteria</taxon>
        <taxon>Pseudomonadati</taxon>
        <taxon>Pseudomonadota</taxon>
        <taxon>Alphaproteobacteria</taxon>
        <taxon>Rhodobacterales</taxon>
        <taxon>Roseobacteraceae</taxon>
    </lineage>
</organism>
<evidence type="ECO:0000313" key="1">
    <source>
        <dbReference type="EMBL" id="SFK78196.1"/>
    </source>
</evidence>
<protein>
    <submittedName>
        <fullName evidence="1">Uncharacterized protein</fullName>
    </submittedName>
</protein>
<dbReference type="EMBL" id="FOSZ01000002">
    <property type="protein sequence ID" value="SFK78196.1"/>
    <property type="molecule type" value="Genomic_DNA"/>
</dbReference>
<dbReference type="STRING" id="1280847.SAMN04488036_102159"/>
<keyword evidence="2" id="KW-1185">Reference proteome</keyword>
<dbReference type="RefSeq" id="WP_093321744.1">
    <property type="nucleotide sequence ID" value="NZ_FOSZ01000002.1"/>
</dbReference>
<evidence type="ECO:0000313" key="2">
    <source>
        <dbReference type="Proteomes" id="UP000198851"/>
    </source>
</evidence>
<dbReference type="AlphaFoldDB" id="A0A1I4CDG2"/>
<accession>A0A1I4CDG2</accession>
<name>A0A1I4CDG2_9RHOB</name>
<gene>
    <name evidence="1" type="ORF">SAMN04488036_102159</name>
</gene>
<reference evidence="2" key="1">
    <citation type="submission" date="2016-10" db="EMBL/GenBank/DDBJ databases">
        <authorList>
            <person name="Varghese N."/>
            <person name="Submissions S."/>
        </authorList>
    </citation>
    <scope>NUCLEOTIDE SEQUENCE [LARGE SCALE GENOMIC DNA]</scope>
    <source>
        <strain evidence="2">DSM 28453</strain>
    </source>
</reference>
<proteinExistence type="predicted"/>
<sequence>MAQTNSFVIENDSGLAVRTRINEVLAALQSSNAGPTAPTDTRPGMLWFDTSASPPVLKIRDAQDSAWQEFLDGGTY</sequence>
<dbReference type="OrthoDB" id="7855634at2"/>